<sequence length="157" mass="18004">MQRQITYRSHLILVEIRRSLDRFDQRSPFALTGQQEAFKTVTHLPSRPLHTLISRFSLKNAPATPPLPSPLPNPISENALAFNLLLGFANAKRRAAEKTAGGMLPRCWELTLKLGRRLLNSVWINRYCNYHQSKHDGSSLENHQPALLDQFRQPDRL</sequence>
<dbReference type="AlphaFoldDB" id="A0A5B0QB58"/>
<dbReference type="Proteomes" id="UP000324748">
    <property type="component" value="Unassembled WGS sequence"/>
</dbReference>
<gene>
    <name evidence="2" type="ORF">PGT21_018322</name>
</gene>
<organism evidence="2 3">
    <name type="scientific">Puccinia graminis f. sp. tritici</name>
    <dbReference type="NCBI Taxonomy" id="56615"/>
    <lineage>
        <taxon>Eukaryota</taxon>
        <taxon>Fungi</taxon>
        <taxon>Dikarya</taxon>
        <taxon>Basidiomycota</taxon>
        <taxon>Pucciniomycotina</taxon>
        <taxon>Pucciniomycetes</taxon>
        <taxon>Pucciniales</taxon>
        <taxon>Pucciniaceae</taxon>
        <taxon>Puccinia</taxon>
    </lineage>
</organism>
<evidence type="ECO:0000256" key="1">
    <source>
        <dbReference type="SAM" id="MobiDB-lite"/>
    </source>
</evidence>
<reference evidence="2 3" key="1">
    <citation type="submission" date="2019-05" db="EMBL/GenBank/DDBJ databases">
        <title>Emergence of the Ug99 lineage of the wheat stem rust pathogen through somatic hybridization.</title>
        <authorList>
            <person name="Li F."/>
            <person name="Upadhyaya N.M."/>
            <person name="Sperschneider J."/>
            <person name="Matny O."/>
            <person name="Nguyen-Phuc H."/>
            <person name="Mago R."/>
            <person name="Raley C."/>
            <person name="Miller M.E."/>
            <person name="Silverstein K.A.T."/>
            <person name="Henningsen E."/>
            <person name="Hirsch C.D."/>
            <person name="Visser B."/>
            <person name="Pretorius Z.A."/>
            <person name="Steffenson B.J."/>
            <person name="Schwessinger B."/>
            <person name="Dodds P.N."/>
            <person name="Figueroa M."/>
        </authorList>
    </citation>
    <scope>NUCLEOTIDE SEQUENCE [LARGE SCALE GENOMIC DNA]</scope>
    <source>
        <strain evidence="2">21-0</strain>
    </source>
</reference>
<protein>
    <submittedName>
        <fullName evidence="2">Uncharacterized protein</fullName>
    </submittedName>
</protein>
<feature type="region of interest" description="Disordered" evidence="1">
    <location>
        <begin position="134"/>
        <end position="157"/>
    </location>
</feature>
<name>A0A5B0QB58_PUCGR</name>
<dbReference type="EMBL" id="VSWC01000027">
    <property type="protein sequence ID" value="KAA1110335.1"/>
    <property type="molecule type" value="Genomic_DNA"/>
</dbReference>
<comment type="caution">
    <text evidence="2">The sequence shown here is derived from an EMBL/GenBank/DDBJ whole genome shotgun (WGS) entry which is preliminary data.</text>
</comment>
<evidence type="ECO:0000313" key="3">
    <source>
        <dbReference type="Proteomes" id="UP000324748"/>
    </source>
</evidence>
<evidence type="ECO:0000313" key="2">
    <source>
        <dbReference type="EMBL" id="KAA1110335.1"/>
    </source>
</evidence>
<keyword evidence="3" id="KW-1185">Reference proteome</keyword>
<accession>A0A5B0QB58</accession>
<proteinExistence type="predicted"/>